<organism evidence="2 3">
    <name type="scientific">Sistotremastrum suecicum HHB10207 ss-3</name>
    <dbReference type="NCBI Taxonomy" id="1314776"/>
    <lineage>
        <taxon>Eukaryota</taxon>
        <taxon>Fungi</taxon>
        <taxon>Dikarya</taxon>
        <taxon>Basidiomycota</taxon>
        <taxon>Agaricomycotina</taxon>
        <taxon>Agaricomycetes</taxon>
        <taxon>Sistotremastrales</taxon>
        <taxon>Sistotremastraceae</taxon>
        <taxon>Sistotremastrum</taxon>
    </lineage>
</organism>
<name>A0A165ZQF5_9AGAM</name>
<reference evidence="2 3" key="1">
    <citation type="journal article" date="2016" name="Mol. Biol. Evol.">
        <title>Comparative Genomics of Early-Diverging Mushroom-Forming Fungi Provides Insights into the Origins of Lignocellulose Decay Capabilities.</title>
        <authorList>
            <person name="Nagy L.G."/>
            <person name="Riley R."/>
            <person name="Tritt A."/>
            <person name="Adam C."/>
            <person name="Daum C."/>
            <person name="Floudas D."/>
            <person name="Sun H."/>
            <person name="Yadav J.S."/>
            <person name="Pangilinan J."/>
            <person name="Larsson K.H."/>
            <person name="Matsuura K."/>
            <person name="Barry K."/>
            <person name="Labutti K."/>
            <person name="Kuo R."/>
            <person name="Ohm R.A."/>
            <person name="Bhattacharya S.S."/>
            <person name="Shirouzu T."/>
            <person name="Yoshinaga Y."/>
            <person name="Martin F.M."/>
            <person name="Grigoriev I.V."/>
            <person name="Hibbett D.S."/>
        </authorList>
    </citation>
    <scope>NUCLEOTIDE SEQUENCE [LARGE SCALE GENOMIC DNA]</scope>
    <source>
        <strain evidence="2 3">HHB10207 ss-3</strain>
    </source>
</reference>
<dbReference type="Proteomes" id="UP000076798">
    <property type="component" value="Unassembled WGS sequence"/>
</dbReference>
<accession>A0A165ZQF5</accession>
<gene>
    <name evidence="2" type="ORF">SISSUDRAFT_1065221</name>
</gene>
<sequence>MKSKSRLPFPPPSNDNGIAEAVLSYRTDPETKVVLSPAILDKLFWVPSKFPWDPYSRAFTDQGPVIGEFFGTLGDSTCGDKRGPYGNNDYKGTDARTYKAQKFQGGLIPFPALTPAAAKLQERHELLLHAIEQTFVNTEVVGEQGMELYGFGRESKNGTGYLTWWHYMFRAAKAGAVVAKKGLDQIKAELEAGTADVPDDKGTLASLPDPNGHYKKLPLLIRRTRLATARIWTAAQRLVNPAKYREELPAGTPVMMSGQLMARAIKRDGEPTKFYFAIIVHAMRALDETSLIGPEYLTVADTAPVIGNKHPNADLPTDGKDGEGEDPSPVTGKGKGKGPKRTKNGKGKEKEDMEVDA</sequence>
<dbReference type="AlphaFoldDB" id="A0A165ZQF5"/>
<dbReference type="EMBL" id="KV428176">
    <property type="protein sequence ID" value="KZT34533.1"/>
    <property type="molecule type" value="Genomic_DNA"/>
</dbReference>
<feature type="region of interest" description="Disordered" evidence="1">
    <location>
        <begin position="305"/>
        <end position="357"/>
    </location>
</feature>
<protein>
    <submittedName>
        <fullName evidence="2">Uncharacterized protein</fullName>
    </submittedName>
</protein>
<evidence type="ECO:0000256" key="1">
    <source>
        <dbReference type="SAM" id="MobiDB-lite"/>
    </source>
</evidence>
<evidence type="ECO:0000313" key="2">
    <source>
        <dbReference type="EMBL" id="KZT34533.1"/>
    </source>
</evidence>
<proteinExistence type="predicted"/>
<feature type="compositionally biased region" description="Basic residues" evidence="1">
    <location>
        <begin position="334"/>
        <end position="345"/>
    </location>
</feature>
<keyword evidence="3" id="KW-1185">Reference proteome</keyword>
<evidence type="ECO:0000313" key="3">
    <source>
        <dbReference type="Proteomes" id="UP000076798"/>
    </source>
</evidence>